<evidence type="ECO:0000256" key="10">
    <source>
        <dbReference type="SAM" id="Phobius"/>
    </source>
</evidence>
<dbReference type="RefSeq" id="XP_018690590.1">
    <property type="nucleotide sequence ID" value="XM_018839469.1"/>
</dbReference>
<proteinExistence type="inferred from homology"/>
<feature type="compositionally biased region" description="Basic and acidic residues" evidence="9">
    <location>
        <begin position="114"/>
        <end position="130"/>
    </location>
</feature>
<evidence type="ECO:0000256" key="3">
    <source>
        <dbReference type="ARBA" id="ARBA00017662"/>
    </source>
</evidence>
<dbReference type="EMBL" id="LVYI01000007">
    <property type="protein sequence ID" value="OAP57223.1"/>
    <property type="molecule type" value="Genomic_DNA"/>
</dbReference>
<feature type="compositionally biased region" description="Basic residues" evidence="9">
    <location>
        <begin position="177"/>
        <end position="190"/>
    </location>
</feature>
<dbReference type="PANTHER" id="PTHR48164:SF1">
    <property type="entry name" value="DOLICHYL-DIPHOSPHOOLIGOSACCHARIDE--PROTEIN GLYCOSYLTRANSFERASE SUBUNIT 4"/>
    <property type="match status" value="1"/>
</dbReference>
<keyword evidence="5" id="KW-0256">Endoplasmic reticulum</keyword>
<evidence type="ECO:0000313" key="11">
    <source>
        <dbReference type="EMBL" id="OAP57223.1"/>
    </source>
</evidence>
<comment type="subcellular location">
    <subcellularLocation>
        <location evidence="1">Endoplasmic reticulum membrane</location>
        <topology evidence="1">Single-pass type III membrane protein</topology>
    </subcellularLocation>
</comment>
<keyword evidence="12" id="KW-1185">Reference proteome</keyword>
<accession>A0A178ZDH5</accession>
<feature type="compositionally biased region" description="Basic and acidic residues" evidence="9">
    <location>
        <begin position="162"/>
        <end position="171"/>
    </location>
</feature>
<name>A0A178ZDH5_9EURO</name>
<dbReference type="GO" id="GO:0008250">
    <property type="term" value="C:oligosaccharyltransferase complex"/>
    <property type="evidence" value="ECO:0007669"/>
    <property type="project" value="TreeGrafter"/>
</dbReference>
<evidence type="ECO:0000256" key="1">
    <source>
        <dbReference type="ARBA" id="ARBA00004643"/>
    </source>
</evidence>
<dbReference type="PANTHER" id="PTHR48164">
    <property type="entry name" value="DOLICHYL-DIPHOSPHOOLIGOSACCHARIDE--PROTEIN GLYCOSYLTRANSFERASE SUBUNIT 4"/>
    <property type="match status" value="1"/>
</dbReference>
<dbReference type="Pfam" id="PF10215">
    <property type="entry name" value="Ost4"/>
    <property type="match status" value="1"/>
</dbReference>
<comment type="caution">
    <text evidence="11">The sequence shown here is derived from an EMBL/GenBank/DDBJ whole genome shotgun (WGS) entry which is preliminary data.</text>
</comment>
<feature type="transmembrane region" description="Helical" evidence="10">
    <location>
        <begin position="7"/>
        <end position="28"/>
    </location>
</feature>
<dbReference type="InterPro" id="IPR036330">
    <property type="entry name" value="Ost4p_sf"/>
</dbReference>
<dbReference type="OrthoDB" id="2124077at2759"/>
<evidence type="ECO:0000256" key="4">
    <source>
        <dbReference type="ARBA" id="ARBA00022692"/>
    </source>
</evidence>
<evidence type="ECO:0000256" key="2">
    <source>
        <dbReference type="ARBA" id="ARBA00007685"/>
    </source>
</evidence>
<evidence type="ECO:0000256" key="6">
    <source>
        <dbReference type="ARBA" id="ARBA00022968"/>
    </source>
</evidence>
<gene>
    <name evidence="11" type="ORF">AYL99_07961</name>
</gene>
<dbReference type="AlphaFoldDB" id="A0A178ZDH5"/>
<dbReference type="InterPro" id="IPR051307">
    <property type="entry name" value="OST4"/>
</dbReference>
<dbReference type="SUPFAM" id="SSF103464">
    <property type="entry name" value="Oligosaccharyltransferase subunit ost4p"/>
    <property type="match status" value="1"/>
</dbReference>
<dbReference type="Proteomes" id="UP000078343">
    <property type="component" value="Unassembled WGS sequence"/>
</dbReference>
<evidence type="ECO:0000256" key="9">
    <source>
        <dbReference type="SAM" id="MobiDB-lite"/>
    </source>
</evidence>
<evidence type="ECO:0000256" key="8">
    <source>
        <dbReference type="ARBA" id="ARBA00023136"/>
    </source>
</evidence>
<feature type="region of interest" description="Disordered" evidence="9">
    <location>
        <begin position="96"/>
        <end position="130"/>
    </location>
</feature>
<keyword evidence="4 10" id="KW-0812">Transmembrane</keyword>
<dbReference type="GeneID" id="30012129"/>
<keyword evidence="7 10" id="KW-1133">Transmembrane helix</keyword>
<reference evidence="11 12" key="1">
    <citation type="submission" date="2016-04" db="EMBL/GenBank/DDBJ databases">
        <title>Draft genome of Fonsecaea erecta CBS 125763.</title>
        <authorList>
            <person name="Weiss V.A."/>
            <person name="Vicente V.A."/>
            <person name="Raittz R.T."/>
            <person name="Moreno L.F."/>
            <person name="De Souza E.M."/>
            <person name="Pedrosa F.O."/>
            <person name="Steffens M.B."/>
            <person name="Faoro H."/>
            <person name="Tadra-Sfeir M.Z."/>
            <person name="Najafzadeh M.J."/>
            <person name="Felipe M.S."/>
            <person name="Teixeira M."/>
            <person name="Sun J."/>
            <person name="Xi L."/>
            <person name="Gomes R."/>
            <person name="De Azevedo C.M."/>
            <person name="Salgado C.G."/>
            <person name="Da Silva M.B."/>
            <person name="Nascimento M.F."/>
            <person name="Queiroz-Telles F."/>
            <person name="Attili D.S."/>
            <person name="Gorbushina A."/>
        </authorList>
    </citation>
    <scope>NUCLEOTIDE SEQUENCE [LARGE SCALE GENOMIC DNA]</scope>
    <source>
        <strain evidence="11 12">CBS 125763</strain>
    </source>
</reference>
<dbReference type="GO" id="GO:0018279">
    <property type="term" value="P:protein N-linked glycosylation via asparagine"/>
    <property type="evidence" value="ECO:0007669"/>
    <property type="project" value="TreeGrafter"/>
</dbReference>
<comment type="similarity">
    <text evidence="2">Belongs to the OST4 family.</text>
</comment>
<organism evidence="11 12">
    <name type="scientific">Fonsecaea erecta</name>
    <dbReference type="NCBI Taxonomy" id="1367422"/>
    <lineage>
        <taxon>Eukaryota</taxon>
        <taxon>Fungi</taxon>
        <taxon>Dikarya</taxon>
        <taxon>Ascomycota</taxon>
        <taxon>Pezizomycotina</taxon>
        <taxon>Eurotiomycetes</taxon>
        <taxon>Chaetothyriomycetidae</taxon>
        <taxon>Chaetothyriales</taxon>
        <taxon>Herpotrichiellaceae</taxon>
        <taxon>Fonsecaea</taxon>
    </lineage>
</organism>
<evidence type="ECO:0000256" key="5">
    <source>
        <dbReference type="ARBA" id="ARBA00022824"/>
    </source>
</evidence>
<protein>
    <recommendedName>
        <fullName evidence="3">Dolichyl-diphosphooligosaccharide--protein glycosyltransferase subunit 4</fullName>
    </recommendedName>
</protein>
<evidence type="ECO:0000313" key="12">
    <source>
        <dbReference type="Proteomes" id="UP000078343"/>
    </source>
</evidence>
<dbReference type="InterPro" id="IPR018943">
    <property type="entry name" value="Oligosaccaryltransferase"/>
</dbReference>
<evidence type="ECO:0000256" key="7">
    <source>
        <dbReference type="ARBA" id="ARBA00022989"/>
    </source>
</evidence>
<sequence length="190" mass="21863">MITDAQLYSLAIFLGSAAMLLIVLYHFLEVNAQGDDKLNGELRDEKAGVGAVKPPASIWHRLLQSETWTERRKVTTGLTADERCLRLKFSPLQGQEDRAVLPNAKRRTKTQLSTEERAEESRKDPTNITRKIREALRPLAWAYDHKRNKLQTSHELQEEEDGQSHRKDHQESNNLVGKRKAKILHPHRQT</sequence>
<keyword evidence="8 10" id="KW-0472">Membrane</keyword>
<keyword evidence="6" id="KW-0735">Signal-anchor</keyword>
<feature type="region of interest" description="Disordered" evidence="9">
    <location>
        <begin position="151"/>
        <end position="190"/>
    </location>
</feature>